<name>A0A0F9CMQ7_9ZZZZ</name>
<organism evidence="4">
    <name type="scientific">marine sediment metagenome</name>
    <dbReference type="NCBI Taxonomy" id="412755"/>
    <lineage>
        <taxon>unclassified sequences</taxon>
        <taxon>metagenomes</taxon>
        <taxon>ecological metagenomes</taxon>
    </lineage>
</organism>
<dbReference type="Pfam" id="PF01408">
    <property type="entry name" value="GFO_IDH_MocA"/>
    <property type="match status" value="1"/>
</dbReference>
<sequence>AASIRRALIYEGYSVEVVHDGAQALACARDHQPDLVILDVMMPEVDGVDICTSSDTHHEIILASLAAGKHLITEKPVGYNLEQCREMRWYARQYAHLKMAVGYSLRYHSIHIEARRLIREGAIGRPTYGHVEHSHGGHGMSGVFDRPAGPRSALSDRSSGSYIAGSELTSTTHPFDLCRYLFGDVKDVFAFKQPYGVFVTMRFESGATVQCTSGSVSRVQPNVLTVQGTDGVLQTRNEYVPPVGTKGKAEEEVDLVLVMKPRGFYINGQGYHEIKVDKLVVGHGDEARCTNFLDAVFHDAELISPLDDAIKTTELLHAIRDSHDHEIRVPIHYQEKTG</sequence>
<evidence type="ECO:0000259" key="3">
    <source>
        <dbReference type="PROSITE" id="PS50110"/>
    </source>
</evidence>
<dbReference type="Gene3D" id="3.30.360.10">
    <property type="entry name" value="Dihydrodipicolinate Reductase, domain 2"/>
    <property type="match status" value="1"/>
</dbReference>
<dbReference type="InterPro" id="IPR050463">
    <property type="entry name" value="Gfo/Idh/MocA_oxidrdct_glycsds"/>
</dbReference>
<dbReference type="InterPro" id="IPR001789">
    <property type="entry name" value="Sig_transdc_resp-reg_receiver"/>
</dbReference>
<comment type="caution">
    <text evidence="4">The sequence shown here is derived from an EMBL/GenBank/DDBJ whole genome shotgun (WGS) entry which is preliminary data.</text>
</comment>
<dbReference type="Gene3D" id="3.40.50.720">
    <property type="entry name" value="NAD(P)-binding Rossmann-like Domain"/>
    <property type="match status" value="1"/>
</dbReference>
<dbReference type="EMBL" id="LAZR01032528">
    <property type="protein sequence ID" value="KKL50638.1"/>
    <property type="molecule type" value="Genomic_DNA"/>
</dbReference>
<dbReference type="SUPFAM" id="SSF55347">
    <property type="entry name" value="Glyceraldehyde-3-phosphate dehydrogenase-like, C-terminal domain"/>
    <property type="match status" value="1"/>
</dbReference>
<evidence type="ECO:0000313" key="4">
    <source>
        <dbReference type="EMBL" id="KKL50638.1"/>
    </source>
</evidence>
<feature type="domain" description="Response regulatory" evidence="3">
    <location>
        <begin position="1"/>
        <end position="97"/>
    </location>
</feature>
<dbReference type="GO" id="GO:0016491">
    <property type="term" value="F:oxidoreductase activity"/>
    <property type="evidence" value="ECO:0007669"/>
    <property type="project" value="UniProtKB-KW"/>
</dbReference>
<dbReference type="InterPro" id="IPR000683">
    <property type="entry name" value="Gfo/Idh/MocA-like_OxRdtase_N"/>
</dbReference>
<dbReference type="PANTHER" id="PTHR43818">
    <property type="entry name" value="BCDNA.GH03377"/>
    <property type="match status" value="1"/>
</dbReference>
<dbReference type="AlphaFoldDB" id="A0A0F9CMQ7"/>
<dbReference type="PANTHER" id="PTHR43818:SF11">
    <property type="entry name" value="BCDNA.GH03377"/>
    <property type="match status" value="1"/>
</dbReference>
<reference evidence="4" key="1">
    <citation type="journal article" date="2015" name="Nature">
        <title>Complex archaea that bridge the gap between prokaryotes and eukaryotes.</title>
        <authorList>
            <person name="Spang A."/>
            <person name="Saw J.H."/>
            <person name="Jorgensen S.L."/>
            <person name="Zaremba-Niedzwiedzka K."/>
            <person name="Martijn J."/>
            <person name="Lind A.E."/>
            <person name="van Eijk R."/>
            <person name="Schleper C."/>
            <person name="Guy L."/>
            <person name="Ettema T.J."/>
        </authorList>
    </citation>
    <scope>NUCLEOTIDE SEQUENCE</scope>
</reference>
<feature type="region of interest" description="Disordered" evidence="2">
    <location>
        <begin position="136"/>
        <end position="158"/>
    </location>
</feature>
<evidence type="ECO:0000256" key="2">
    <source>
        <dbReference type="SAM" id="MobiDB-lite"/>
    </source>
</evidence>
<dbReference type="InterPro" id="IPR055170">
    <property type="entry name" value="GFO_IDH_MocA-like_dom"/>
</dbReference>
<dbReference type="InterPro" id="IPR011006">
    <property type="entry name" value="CheY-like_superfamily"/>
</dbReference>
<dbReference type="GO" id="GO:0000160">
    <property type="term" value="P:phosphorelay signal transduction system"/>
    <property type="evidence" value="ECO:0007669"/>
    <property type="project" value="InterPro"/>
</dbReference>
<feature type="non-terminal residue" evidence="4">
    <location>
        <position position="1"/>
    </location>
</feature>
<keyword evidence="1" id="KW-0560">Oxidoreductase</keyword>
<dbReference type="InterPro" id="IPR036291">
    <property type="entry name" value="NAD(P)-bd_dom_sf"/>
</dbReference>
<accession>A0A0F9CMQ7</accession>
<proteinExistence type="predicted"/>
<gene>
    <name evidence="4" type="ORF">LCGC14_2303480</name>
</gene>
<dbReference type="SUPFAM" id="SSF52172">
    <property type="entry name" value="CheY-like"/>
    <property type="match status" value="1"/>
</dbReference>
<dbReference type="Gene3D" id="3.40.50.2300">
    <property type="match status" value="1"/>
</dbReference>
<dbReference type="GO" id="GO:0000166">
    <property type="term" value="F:nucleotide binding"/>
    <property type="evidence" value="ECO:0007669"/>
    <property type="project" value="InterPro"/>
</dbReference>
<evidence type="ECO:0000256" key="1">
    <source>
        <dbReference type="ARBA" id="ARBA00023002"/>
    </source>
</evidence>
<protein>
    <recommendedName>
        <fullName evidence="3">Response regulatory domain-containing protein</fullName>
    </recommendedName>
</protein>
<dbReference type="SUPFAM" id="SSF51735">
    <property type="entry name" value="NAD(P)-binding Rossmann-fold domains"/>
    <property type="match status" value="1"/>
</dbReference>
<dbReference type="Pfam" id="PF22725">
    <property type="entry name" value="GFO_IDH_MocA_C3"/>
    <property type="match status" value="1"/>
</dbReference>
<dbReference type="PROSITE" id="PS50110">
    <property type="entry name" value="RESPONSE_REGULATORY"/>
    <property type="match status" value="1"/>
</dbReference>